<gene>
    <name evidence="1" type="ORF">S12H4_31153</name>
</gene>
<name>X1SRG6_9ZZZZ</name>
<reference evidence="1" key="1">
    <citation type="journal article" date="2014" name="Front. Microbiol.">
        <title>High frequency of phylogenetically diverse reductive dehalogenase-homologous genes in deep subseafloor sedimentary metagenomes.</title>
        <authorList>
            <person name="Kawai M."/>
            <person name="Futagami T."/>
            <person name="Toyoda A."/>
            <person name="Takaki Y."/>
            <person name="Nishi S."/>
            <person name="Hori S."/>
            <person name="Arai W."/>
            <person name="Tsubouchi T."/>
            <person name="Morono Y."/>
            <person name="Uchiyama I."/>
            <person name="Ito T."/>
            <person name="Fujiyama A."/>
            <person name="Inagaki F."/>
            <person name="Takami H."/>
        </authorList>
    </citation>
    <scope>NUCLEOTIDE SEQUENCE</scope>
    <source>
        <strain evidence="1">Expedition CK06-06</strain>
    </source>
</reference>
<organism evidence="1">
    <name type="scientific">marine sediment metagenome</name>
    <dbReference type="NCBI Taxonomy" id="412755"/>
    <lineage>
        <taxon>unclassified sequences</taxon>
        <taxon>metagenomes</taxon>
        <taxon>ecological metagenomes</taxon>
    </lineage>
</organism>
<evidence type="ECO:0000313" key="1">
    <source>
        <dbReference type="EMBL" id="GAI95672.1"/>
    </source>
</evidence>
<dbReference type="EMBL" id="BARW01018160">
    <property type="protein sequence ID" value="GAI95672.1"/>
    <property type="molecule type" value="Genomic_DNA"/>
</dbReference>
<proteinExistence type="predicted"/>
<accession>X1SRG6</accession>
<sequence>MVESINISIGGVVVKRLSDYIHREDKSETYQRTINRKLIINRSVNVEDQPITKYYFEIPGVEDDELDNIRIAALKISDLYLIDYYKIFEVLSGDGETDTWTLQRILAGVDYIPEIKVDDIVQTVVVTTATNPGSEIVYVNKDTGAMTFGTTPSDTPDNIKIKYTPKYLVHIFSWDRTYIYNGLLTYILICEEV</sequence>
<comment type="caution">
    <text evidence="1">The sequence shown here is derived from an EMBL/GenBank/DDBJ whole genome shotgun (WGS) entry which is preliminary data.</text>
</comment>
<dbReference type="AlphaFoldDB" id="X1SRG6"/>
<protein>
    <submittedName>
        <fullName evidence="1">Uncharacterized protein</fullName>
    </submittedName>
</protein>